<dbReference type="GO" id="GO:0005737">
    <property type="term" value="C:cytoplasm"/>
    <property type="evidence" value="ECO:0007669"/>
    <property type="project" value="InterPro"/>
</dbReference>
<feature type="domain" description="BAR" evidence="1">
    <location>
        <begin position="7"/>
        <end position="54"/>
    </location>
</feature>
<keyword evidence="3" id="KW-1185">Reference proteome</keyword>
<evidence type="ECO:0000259" key="1">
    <source>
        <dbReference type="Pfam" id="PF03114"/>
    </source>
</evidence>
<dbReference type="Gene3D" id="1.20.1270.60">
    <property type="entry name" value="Arfaptin homology (AH) domain/BAR domain"/>
    <property type="match status" value="1"/>
</dbReference>
<gene>
    <name evidence="2" type="ORF">M231_06560</name>
</gene>
<dbReference type="InParanoid" id="A0A4Q1BF23"/>
<dbReference type="OrthoDB" id="10263741at2759"/>
<protein>
    <recommendedName>
        <fullName evidence="1">BAR domain-containing protein</fullName>
    </recommendedName>
</protein>
<accession>A0A4Q1BF23</accession>
<reference evidence="2 3" key="1">
    <citation type="submission" date="2016-06" db="EMBL/GenBank/DDBJ databases">
        <title>Evolution of pathogenesis and genome organization in the Tremellales.</title>
        <authorList>
            <person name="Cuomo C."/>
            <person name="Litvintseva A."/>
            <person name="Heitman J."/>
            <person name="Chen Y."/>
            <person name="Sun S."/>
            <person name="Springer D."/>
            <person name="Dromer F."/>
            <person name="Young S."/>
            <person name="Zeng Q."/>
            <person name="Chapman S."/>
            <person name="Gujja S."/>
            <person name="Saif S."/>
            <person name="Birren B."/>
        </authorList>
    </citation>
    <scope>NUCLEOTIDE SEQUENCE [LARGE SCALE GENOMIC DNA]</scope>
    <source>
        <strain evidence="2 3">ATCC 28783</strain>
    </source>
</reference>
<dbReference type="AlphaFoldDB" id="A0A4Q1BF23"/>
<dbReference type="Pfam" id="PF03114">
    <property type="entry name" value="BAR"/>
    <property type="match status" value="1"/>
</dbReference>
<dbReference type="InterPro" id="IPR027267">
    <property type="entry name" value="AH/BAR_dom_sf"/>
</dbReference>
<dbReference type="InterPro" id="IPR004148">
    <property type="entry name" value="BAR_dom"/>
</dbReference>
<name>A0A4Q1BF23_TREME</name>
<dbReference type="SUPFAM" id="SSF103657">
    <property type="entry name" value="BAR/IMD domain-like"/>
    <property type="match status" value="1"/>
</dbReference>
<sequence>MQRKALKQLGKVTQWTNEKVFSGEKTQLSSEFTEFERDVEVRKTGIERLHATSIPFFRV</sequence>
<dbReference type="VEuPathDB" id="FungiDB:TREMEDRAFT_67416"/>
<evidence type="ECO:0000313" key="2">
    <source>
        <dbReference type="EMBL" id="RXK36155.1"/>
    </source>
</evidence>
<dbReference type="EMBL" id="SDIL01000106">
    <property type="protein sequence ID" value="RXK36155.1"/>
    <property type="molecule type" value="Genomic_DNA"/>
</dbReference>
<evidence type="ECO:0000313" key="3">
    <source>
        <dbReference type="Proteomes" id="UP000289152"/>
    </source>
</evidence>
<organism evidence="2 3">
    <name type="scientific">Tremella mesenterica</name>
    <name type="common">Jelly fungus</name>
    <dbReference type="NCBI Taxonomy" id="5217"/>
    <lineage>
        <taxon>Eukaryota</taxon>
        <taxon>Fungi</taxon>
        <taxon>Dikarya</taxon>
        <taxon>Basidiomycota</taxon>
        <taxon>Agaricomycotina</taxon>
        <taxon>Tremellomycetes</taxon>
        <taxon>Tremellales</taxon>
        <taxon>Tremellaceae</taxon>
        <taxon>Tremella</taxon>
    </lineage>
</organism>
<dbReference type="STRING" id="5217.A0A4Q1BF23"/>
<comment type="caution">
    <text evidence="2">The sequence shown here is derived from an EMBL/GenBank/DDBJ whole genome shotgun (WGS) entry which is preliminary data.</text>
</comment>
<proteinExistence type="predicted"/>
<dbReference type="Proteomes" id="UP000289152">
    <property type="component" value="Unassembled WGS sequence"/>
</dbReference>